<dbReference type="Gene3D" id="2.40.170.20">
    <property type="entry name" value="TonB-dependent receptor, beta-barrel domain"/>
    <property type="match status" value="1"/>
</dbReference>
<comment type="similarity">
    <text evidence="7">Belongs to the TonB-dependent receptor family.</text>
</comment>
<keyword evidence="3 7" id="KW-1134">Transmembrane beta strand</keyword>
<dbReference type="InterPro" id="IPR012910">
    <property type="entry name" value="Plug_dom"/>
</dbReference>
<keyword evidence="2 7" id="KW-0813">Transport</keyword>
<keyword evidence="4 7" id="KW-0812">Transmembrane</keyword>
<name>A0ABV4CW57_9BACT</name>
<protein>
    <submittedName>
        <fullName evidence="10">TonB-dependent receptor</fullName>
    </submittedName>
</protein>
<evidence type="ECO:0000256" key="2">
    <source>
        <dbReference type="ARBA" id="ARBA00022448"/>
    </source>
</evidence>
<evidence type="ECO:0000313" key="11">
    <source>
        <dbReference type="Proteomes" id="UP001565200"/>
    </source>
</evidence>
<dbReference type="SUPFAM" id="SSF56935">
    <property type="entry name" value="Porins"/>
    <property type="match status" value="1"/>
</dbReference>
<dbReference type="Gene3D" id="2.170.130.10">
    <property type="entry name" value="TonB-dependent receptor, plug domain"/>
    <property type="match status" value="1"/>
</dbReference>
<organism evidence="10 11">
    <name type="scientific">Heminiphilus faecis</name>
    <dbReference type="NCBI Taxonomy" id="2601703"/>
    <lineage>
        <taxon>Bacteria</taxon>
        <taxon>Pseudomonadati</taxon>
        <taxon>Bacteroidota</taxon>
        <taxon>Bacteroidia</taxon>
        <taxon>Bacteroidales</taxon>
        <taxon>Muribaculaceae</taxon>
        <taxon>Heminiphilus</taxon>
    </lineage>
</organism>
<gene>
    <name evidence="10" type="ORF">AAK873_08355</name>
</gene>
<dbReference type="Gene3D" id="2.60.40.1120">
    <property type="entry name" value="Carboxypeptidase-like, regulatory domain"/>
    <property type="match status" value="1"/>
</dbReference>
<comment type="subcellular location">
    <subcellularLocation>
        <location evidence="1 7">Cell outer membrane</location>
        <topology evidence="1 7">Multi-pass membrane protein</topology>
    </subcellularLocation>
</comment>
<dbReference type="RefSeq" id="WP_300962913.1">
    <property type="nucleotide sequence ID" value="NZ_JBCLPP010000020.1"/>
</dbReference>
<evidence type="ECO:0000256" key="3">
    <source>
        <dbReference type="ARBA" id="ARBA00022452"/>
    </source>
</evidence>
<keyword evidence="5 7" id="KW-0472">Membrane</keyword>
<dbReference type="InterPro" id="IPR036942">
    <property type="entry name" value="Beta-barrel_TonB_sf"/>
</dbReference>
<reference evidence="10 11" key="1">
    <citation type="submission" date="2024-03" db="EMBL/GenBank/DDBJ databases">
        <title>Mouse gut bacterial collection (mGBC) of GemPharmatech.</title>
        <authorList>
            <person name="He Y."/>
            <person name="Dong L."/>
            <person name="Wu D."/>
            <person name="Gao X."/>
            <person name="Lin Z."/>
        </authorList>
    </citation>
    <scope>NUCLEOTIDE SEQUENCE [LARGE SCALE GENOMIC DNA]</scope>
    <source>
        <strain evidence="10 11">54-13</strain>
    </source>
</reference>
<dbReference type="InterPro" id="IPR023997">
    <property type="entry name" value="TonB-dep_OMP_SusC/RagA_CS"/>
</dbReference>
<keyword evidence="10" id="KW-0675">Receptor</keyword>
<sequence>MRKRLMEHCRESRLFRIALVTLCLLTCVGFLHAEPVTVTGTVTSAADGEPLIGVTVQVKGTANGTSTDIDGNYTITTETGAVLLFSYVGMTPREITVTSDRLDVALLENSEVLDEVVVVGYGVQKKKLVTGATAQIKGDEIAKMNTTSPLQAMQGQLPGVNIASESGRPGSGMKVTIRGLGTTGNASPLYLIDGVGGDPATLNPADIESIDVLKDAASAAIYGAQAANGVVLITTRQGKEGTAKVTFDGYYGWQSAPRKMKMLNAQQYMTIMDEQQINSGLEPYNWSSINSIWQRDAEGNPLSVYDTDWIGTMFEDNVPTQSYTVGITGGSSTSTYAMSLGYIDQAGIVGGSEANNYSRYNFRINSDHKLFNGLVTVGEQASFIYAKQHGIGIGNQYNNGLRGAFYTSPLAPVYNPAGPFGYNSTVNSDWNKGDGNPYGNMMLLKNQSKNATFSGNVYAQIEPIKNLRIRTVFGVVYGASEWRNFEPVYQFTSTDTSHSYTKVSQNKTNSLGMTWTNTATYDWNIGEHAFNALIGMEAYRYQGTFLEGKQGYLKEGFDDWEHAWVSNGTGASTADGLNAAGYPHDDSRSVSYFGRLGWNWQEKYMINATFRADGSSKFARGHRFGYFPSVSAGWNISNESFMEPTASWLDFLKLRVSWGQVGNQNIDNYQYLSPIKNTYANYFFGEYFGPNGVYNGEYNTIWANNWGAYPSQLGNLGVTWETSEQTNLGFDARLLGNRLSVNFDFYIKTTRDWLVKAPILATAGTGAPFINGGDVKNTGVELNVTWNDVIGKDFSYSVGVNGAWNKNKVGSIPNQDGIIHGNSNELYNNTPEFYRAENGKPIGYFWGFKTAGIFQNQDEINRWLQAGNGTLQDNPQPGDVIFVDVNRDGIIDDNDKVDLGNGMPKLSYGFNVNLYWKNFDLGIVATGVAGNKIVQSYRSWDSQQANYTTAILDRWTGEGTSNRIPRVTNQNINWQFSDLYVQDGDYLRISNLTFGYNFAPLINQKWCSQCRLYFQAQNLITWTKYDGMDPEIGYGTQSWVSGVDIGYYPRPRTFLFGVNLSF</sequence>
<keyword evidence="11" id="KW-1185">Reference proteome</keyword>
<evidence type="ECO:0000256" key="8">
    <source>
        <dbReference type="SAM" id="SignalP"/>
    </source>
</evidence>
<dbReference type="PROSITE" id="PS52016">
    <property type="entry name" value="TONB_DEPENDENT_REC_3"/>
    <property type="match status" value="1"/>
</dbReference>
<dbReference type="InterPro" id="IPR039426">
    <property type="entry name" value="TonB-dep_rcpt-like"/>
</dbReference>
<feature type="domain" description="TonB-dependent receptor plug" evidence="9">
    <location>
        <begin position="127"/>
        <end position="230"/>
    </location>
</feature>
<proteinExistence type="inferred from homology"/>
<dbReference type="NCBIfam" id="TIGR04057">
    <property type="entry name" value="SusC_RagA_signa"/>
    <property type="match status" value="1"/>
</dbReference>
<dbReference type="EMBL" id="JBCLPP010000020">
    <property type="protein sequence ID" value="MEY8245625.1"/>
    <property type="molecule type" value="Genomic_DNA"/>
</dbReference>
<evidence type="ECO:0000313" key="10">
    <source>
        <dbReference type="EMBL" id="MEY8245625.1"/>
    </source>
</evidence>
<evidence type="ECO:0000256" key="7">
    <source>
        <dbReference type="PROSITE-ProRule" id="PRU01360"/>
    </source>
</evidence>
<keyword evidence="6 7" id="KW-0998">Cell outer membrane</keyword>
<evidence type="ECO:0000256" key="5">
    <source>
        <dbReference type="ARBA" id="ARBA00023136"/>
    </source>
</evidence>
<dbReference type="Pfam" id="PF13715">
    <property type="entry name" value="CarbopepD_reg_2"/>
    <property type="match status" value="1"/>
</dbReference>
<dbReference type="InterPro" id="IPR037066">
    <property type="entry name" value="Plug_dom_sf"/>
</dbReference>
<dbReference type="InterPro" id="IPR008969">
    <property type="entry name" value="CarboxyPept-like_regulatory"/>
</dbReference>
<comment type="caution">
    <text evidence="10">The sequence shown here is derived from an EMBL/GenBank/DDBJ whole genome shotgun (WGS) entry which is preliminary data.</text>
</comment>
<dbReference type="Proteomes" id="UP001565200">
    <property type="component" value="Unassembled WGS sequence"/>
</dbReference>
<dbReference type="NCBIfam" id="TIGR04056">
    <property type="entry name" value="OMP_RagA_SusC"/>
    <property type="match status" value="1"/>
</dbReference>
<dbReference type="Pfam" id="PF07715">
    <property type="entry name" value="Plug"/>
    <property type="match status" value="1"/>
</dbReference>
<dbReference type="SUPFAM" id="SSF49464">
    <property type="entry name" value="Carboxypeptidase regulatory domain-like"/>
    <property type="match status" value="1"/>
</dbReference>
<feature type="signal peptide" evidence="8">
    <location>
        <begin position="1"/>
        <end position="33"/>
    </location>
</feature>
<accession>A0ABV4CW57</accession>
<dbReference type="InterPro" id="IPR023996">
    <property type="entry name" value="TonB-dep_OMP_SusC/RagA"/>
</dbReference>
<evidence type="ECO:0000259" key="9">
    <source>
        <dbReference type="Pfam" id="PF07715"/>
    </source>
</evidence>
<evidence type="ECO:0000256" key="4">
    <source>
        <dbReference type="ARBA" id="ARBA00022692"/>
    </source>
</evidence>
<feature type="chain" id="PRO_5046397150" evidence="8">
    <location>
        <begin position="34"/>
        <end position="1062"/>
    </location>
</feature>
<evidence type="ECO:0000256" key="6">
    <source>
        <dbReference type="ARBA" id="ARBA00023237"/>
    </source>
</evidence>
<evidence type="ECO:0000256" key="1">
    <source>
        <dbReference type="ARBA" id="ARBA00004571"/>
    </source>
</evidence>
<keyword evidence="8" id="KW-0732">Signal</keyword>